<accession>A0A7W3J359</accession>
<keyword evidence="1" id="KW-0175">Coiled coil</keyword>
<dbReference type="AlphaFoldDB" id="A0A7W3J359"/>
<feature type="coiled-coil region" evidence="1">
    <location>
        <begin position="18"/>
        <end position="45"/>
    </location>
</feature>
<proteinExistence type="predicted"/>
<organism evidence="2 3">
    <name type="scientific">Nocardioides ginsengisegetis</name>
    <dbReference type="NCBI Taxonomy" id="661491"/>
    <lineage>
        <taxon>Bacteria</taxon>
        <taxon>Bacillati</taxon>
        <taxon>Actinomycetota</taxon>
        <taxon>Actinomycetes</taxon>
        <taxon>Propionibacteriales</taxon>
        <taxon>Nocardioidaceae</taxon>
        <taxon>Nocardioides</taxon>
    </lineage>
</organism>
<evidence type="ECO:0000313" key="2">
    <source>
        <dbReference type="EMBL" id="MBA8805458.1"/>
    </source>
</evidence>
<dbReference type="RefSeq" id="WP_182541192.1">
    <property type="nucleotide sequence ID" value="NZ_JACGXA010000001.1"/>
</dbReference>
<evidence type="ECO:0000313" key="3">
    <source>
        <dbReference type="Proteomes" id="UP000580910"/>
    </source>
</evidence>
<reference evidence="2 3" key="1">
    <citation type="submission" date="2020-07" db="EMBL/GenBank/DDBJ databases">
        <title>Sequencing the genomes of 1000 actinobacteria strains.</title>
        <authorList>
            <person name="Klenk H.-P."/>
        </authorList>
    </citation>
    <scope>NUCLEOTIDE SEQUENCE [LARGE SCALE GENOMIC DNA]</scope>
    <source>
        <strain evidence="2 3">DSM 21349</strain>
    </source>
</reference>
<protein>
    <submittedName>
        <fullName evidence="2">Uncharacterized protein</fullName>
    </submittedName>
</protein>
<comment type="caution">
    <text evidence="2">The sequence shown here is derived from an EMBL/GenBank/DDBJ whole genome shotgun (WGS) entry which is preliminary data.</text>
</comment>
<dbReference type="Proteomes" id="UP000580910">
    <property type="component" value="Unassembled WGS sequence"/>
</dbReference>
<keyword evidence="3" id="KW-1185">Reference proteome</keyword>
<evidence type="ECO:0000256" key="1">
    <source>
        <dbReference type="SAM" id="Coils"/>
    </source>
</evidence>
<sequence>MGNDNVGTWWRRASLDDVRALFRERDKLERQVSRLQADSRRQAAQRQREIELGAARAQAISIAHSRVFDARPGELDPHWESVRGMLAEAGYEILVEGVEREGSVFREWAIRRAKKKARLFAEATAMALSDTYLRKPGSDATAALAASVSTVLSTAGDRKCLHHFDNIVIGQFRDSTGELVQFSKELNPQERRAVNRDSSILDDPSSFHVRLSTATAALSPPVDA</sequence>
<name>A0A7W3J359_9ACTN</name>
<dbReference type="EMBL" id="JACGXA010000001">
    <property type="protein sequence ID" value="MBA8805458.1"/>
    <property type="molecule type" value="Genomic_DNA"/>
</dbReference>
<gene>
    <name evidence="2" type="ORF">FB382_003749</name>
</gene>